<feature type="transmembrane region" description="Helical" evidence="1">
    <location>
        <begin position="64"/>
        <end position="84"/>
    </location>
</feature>
<accession>A0A381W3E3</accession>
<dbReference type="AlphaFoldDB" id="A0A381W3E3"/>
<name>A0A381W3E3_9ZZZZ</name>
<keyword evidence="1" id="KW-0472">Membrane</keyword>
<evidence type="ECO:0000313" key="2">
    <source>
        <dbReference type="EMBL" id="SVA47076.1"/>
    </source>
</evidence>
<feature type="transmembrane region" description="Helical" evidence="1">
    <location>
        <begin position="129"/>
        <end position="153"/>
    </location>
</feature>
<protein>
    <recommendedName>
        <fullName evidence="3">Rod shape-determining protein MreD</fullName>
    </recommendedName>
</protein>
<evidence type="ECO:0000256" key="1">
    <source>
        <dbReference type="SAM" id="Phobius"/>
    </source>
</evidence>
<organism evidence="2">
    <name type="scientific">marine metagenome</name>
    <dbReference type="NCBI Taxonomy" id="408172"/>
    <lineage>
        <taxon>unclassified sequences</taxon>
        <taxon>metagenomes</taxon>
        <taxon>ecological metagenomes</taxon>
    </lineage>
</organism>
<feature type="transmembrane region" description="Helical" evidence="1">
    <location>
        <begin position="96"/>
        <end position="117"/>
    </location>
</feature>
<proteinExistence type="predicted"/>
<keyword evidence="1" id="KW-1133">Transmembrane helix</keyword>
<dbReference type="InterPro" id="IPR046487">
    <property type="entry name" value="DUF6580"/>
</dbReference>
<keyword evidence="1" id="KW-0812">Transmembrane</keyword>
<feature type="transmembrane region" description="Helical" evidence="1">
    <location>
        <begin position="12"/>
        <end position="44"/>
    </location>
</feature>
<dbReference type="Pfam" id="PF20221">
    <property type="entry name" value="DUF6580"/>
    <property type="match status" value="1"/>
</dbReference>
<evidence type="ECO:0008006" key="3">
    <source>
        <dbReference type="Google" id="ProtNLM"/>
    </source>
</evidence>
<dbReference type="EMBL" id="UINC01010595">
    <property type="protein sequence ID" value="SVA47076.1"/>
    <property type="molecule type" value="Genomic_DNA"/>
</dbReference>
<sequence>MEKVQEFLKASWLLILCLVISRFLGLPANFTPILACAAFTPFLTENKILQRFLPLGILLVTDPFLGLYSEMPVVYLCILLTSIIAGSFQNYNFQNLIFTGLMGVGTWHLLVNFAVWYSGHSTNDLFNTYILAMPFDFRLLLSTLVFSLFFYSLRNVFGKWYSRLGSN</sequence>
<gene>
    <name evidence="2" type="ORF">METZ01_LOCUS99930</name>
</gene>
<reference evidence="2" key="1">
    <citation type="submission" date="2018-05" db="EMBL/GenBank/DDBJ databases">
        <authorList>
            <person name="Lanie J.A."/>
            <person name="Ng W.-L."/>
            <person name="Kazmierczak K.M."/>
            <person name="Andrzejewski T.M."/>
            <person name="Davidsen T.M."/>
            <person name="Wayne K.J."/>
            <person name="Tettelin H."/>
            <person name="Glass J.I."/>
            <person name="Rusch D."/>
            <person name="Podicherti R."/>
            <person name="Tsui H.-C.T."/>
            <person name="Winkler M.E."/>
        </authorList>
    </citation>
    <scope>NUCLEOTIDE SEQUENCE</scope>
</reference>